<gene>
    <name evidence="5" type="ORF">SAMN05443668_103493</name>
</gene>
<dbReference type="GO" id="GO:0016832">
    <property type="term" value="F:aldehyde-lyase activity"/>
    <property type="evidence" value="ECO:0007669"/>
    <property type="project" value="TreeGrafter"/>
</dbReference>
<dbReference type="InterPro" id="IPR015813">
    <property type="entry name" value="Pyrv/PenolPyrv_kinase-like_dom"/>
</dbReference>
<dbReference type="STRING" id="134849.SAMN05443668_103493"/>
<evidence type="ECO:0000313" key="6">
    <source>
        <dbReference type="Proteomes" id="UP000184440"/>
    </source>
</evidence>
<dbReference type="PANTHER" id="PTHR30502">
    <property type="entry name" value="2-KETO-3-DEOXY-L-RHAMNONATE ALDOLASE"/>
    <property type="match status" value="1"/>
</dbReference>
<dbReference type="SUPFAM" id="SSF51621">
    <property type="entry name" value="Phosphoenolpyruvate/pyruvate domain"/>
    <property type="match status" value="1"/>
</dbReference>
<organism evidence="5 6">
    <name type="scientific">Cryptosporangium aurantiacum</name>
    <dbReference type="NCBI Taxonomy" id="134849"/>
    <lineage>
        <taxon>Bacteria</taxon>
        <taxon>Bacillati</taxon>
        <taxon>Actinomycetota</taxon>
        <taxon>Actinomycetes</taxon>
        <taxon>Cryptosporangiales</taxon>
        <taxon>Cryptosporangiaceae</taxon>
        <taxon>Cryptosporangium</taxon>
    </lineage>
</organism>
<dbReference type="GO" id="GO:0005737">
    <property type="term" value="C:cytoplasm"/>
    <property type="evidence" value="ECO:0007669"/>
    <property type="project" value="TreeGrafter"/>
</dbReference>
<sequence length="252" mass="26283">MSLTAAFRGPEPLIGMWVASGSAYNAEICAGGGLDWLLIDCEHAPNVLTTVLPQLQAVAPYPVEVMVRVPVADPVVIKQFLDAGVTNLMVPMIESADDARAVVAATRYPPHGVRGVGAAFARASRWGRVPDYLATADQGLCVVVQVESRAGLDALDDVVAVDGVDGVFLGPADLAASLGHLGRPDHPDVVAAIEKAITTVAGRGKAVGVNAFAEPLARRYLGLGARFVLVGADVVLLARGSEELAARYLKDR</sequence>
<dbReference type="Proteomes" id="UP000184440">
    <property type="component" value="Unassembled WGS sequence"/>
</dbReference>
<name>A0A1M7PM52_9ACTN</name>
<evidence type="ECO:0000259" key="4">
    <source>
        <dbReference type="Pfam" id="PF03328"/>
    </source>
</evidence>
<protein>
    <submittedName>
        <fullName evidence="5">2,4-dihydroxyhept-2-enedioate aldolase</fullName>
    </submittedName>
</protein>
<evidence type="ECO:0000313" key="5">
    <source>
        <dbReference type="EMBL" id="SHN18341.1"/>
    </source>
</evidence>
<proteinExistence type="inferred from homology"/>
<keyword evidence="3" id="KW-0456">Lyase</keyword>
<dbReference type="AlphaFoldDB" id="A0A1M7PM52"/>
<dbReference type="Pfam" id="PF03328">
    <property type="entry name" value="HpcH_HpaI"/>
    <property type="match status" value="1"/>
</dbReference>
<evidence type="ECO:0000256" key="3">
    <source>
        <dbReference type="ARBA" id="ARBA00023239"/>
    </source>
</evidence>
<keyword evidence="2" id="KW-0479">Metal-binding</keyword>
<reference evidence="5 6" key="1">
    <citation type="submission" date="2016-11" db="EMBL/GenBank/DDBJ databases">
        <authorList>
            <person name="Jaros S."/>
            <person name="Januszkiewicz K."/>
            <person name="Wedrychowicz H."/>
        </authorList>
    </citation>
    <scope>NUCLEOTIDE SEQUENCE [LARGE SCALE GENOMIC DNA]</scope>
    <source>
        <strain evidence="5 6">DSM 46144</strain>
    </source>
</reference>
<evidence type="ECO:0000256" key="1">
    <source>
        <dbReference type="ARBA" id="ARBA00005568"/>
    </source>
</evidence>
<dbReference type="InterPro" id="IPR005000">
    <property type="entry name" value="Aldolase/citrate-lyase_domain"/>
</dbReference>
<comment type="similarity">
    <text evidence="1">Belongs to the HpcH/HpaI aldolase family.</text>
</comment>
<dbReference type="EMBL" id="FRCS01000003">
    <property type="protein sequence ID" value="SHN18341.1"/>
    <property type="molecule type" value="Genomic_DNA"/>
</dbReference>
<feature type="domain" description="HpcH/HpaI aldolase/citrate lyase" evidence="4">
    <location>
        <begin position="14"/>
        <end position="238"/>
    </location>
</feature>
<keyword evidence="6" id="KW-1185">Reference proteome</keyword>
<dbReference type="InterPro" id="IPR050251">
    <property type="entry name" value="HpcH-HpaI_aldolase"/>
</dbReference>
<dbReference type="Gene3D" id="3.20.20.60">
    <property type="entry name" value="Phosphoenolpyruvate-binding domains"/>
    <property type="match status" value="1"/>
</dbReference>
<dbReference type="InterPro" id="IPR040442">
    <property type="entry name" value="Pyrv_kinase-like_dom_sf"/>
</dbReference>
<dbReference type="PANTHER" id="PTHR30502:SF0">
    <property type="entry name" value="PHOSPHOENOLPYRUVATE CARBOXYLASE FAMILY PROTEIN"/>
    <property type="match status" value="1"/>
</dbReference>
<evidence type="ECO:0000256" key="2">
    <source>
        <dbReference type="ARBA" id="ARBA00022723"/>
    </source>
</evidence>
<accession>A0A1M7PM52</accession>
<dbReference type="GO" id="GO:0046872">
    <property type="term" value="F:metal ion binding"/>
    <property type="evidence" value="ECO:0007669"/>
    <property type="project" value="UniProtKB-KW"/>
</dbReference>
<dbReference type="FunFam" id="3.20.20.60:FF:000004">
    <property type="entry name" value="5-keto-4-deoxy-D-glucarate aldolase"/>
    <property type="match status" value="1"/>
</dbReference>